<evidence type="ECO:0000256" key="1">
    <source>
        <dbReference type="SAM" id="MobiDB-lite"/>
    </source>
</evidence>
<protein>
    <submittedName>
        <fullName evidence="2">Uncharacterized protein</fullName>
    </submittedName>
</protein>
<feature type="region of interest" description="Disordered" evidence="1">
    <location>
        <begin position="1"/>
        <end position="24"/>
    </location>
</feature>
<proteinExistence type="predicted"/>
<evidence type="ECO:0000313" key="2">
    <source>
        <dbReference type="EMBL" id="KAF2116113.1"/>
    </source>
</evidence>
<keyword evidence="3" id="KW-1185">Reference proteome</keyword>
<dbReference type="AlphaFoldDB" id="A0A6A5ZB41"/>
<evidence type="ECO:0000313" key="3">
    <source>
        <dbReference type="Proteomes" id="UP000799770"/>
    </source>
</evidence>
<dbReference type="OrthoDB" id="3796963at2759"/>
<gene>
    <name evidence="2" type="ORF">BDV96DRAFT_645458</name>
</gene>
<sequence>MGDEQMMERCTSYGRGGAGNMRRQSTVTQAQEKLASMAENVTDTVTPSRRRSSVWSRASQGSWKDMFRRGSVTEDSKGQE</sequence>
<dbReference type="EMBL" id="ML977321">
    <property type="protein sequence ID" value="KAF2116113.1"/>
    <property type="molecule type" value="Genomic_DNA"/>
</dbReference>
<feature type="region of interest" description="Disordered" evidence="1">
    <location>
        <begin position="38"/>
        <end position="61"/>
    </location>
</feature>
<organism evidence="2 3">
    <name type="scientific">Lophiotrema nucula</name>
    <dbReference type="NCBI Taxonomy" id="690887"/>
    <lineage>
        <taxon>Eukaryota</taxon>
        <taxon>Fungi</taxon>
        <taxon>Dikarya</taxon>
        <taxon>Ascomycota</taxon>
        <taxon>Pezizomycotina</taxon>
        <taxon>Dothideomycetes</taxon>
        <taxon>Pleosporomycetidae</taxon>
        <taxon>Pleosporales</taxon>
        <taxon>Lophiotremataceae</taxon>
        <taxon>Lophiotrema</taxon>
    </lineage>
</organism>
<reference evidence="2" key="1">
    <citation type="journal article" date="2020" name="Stud. Mycol.">
        <title>101 Dothideomycetes genomes: a test case for predicting lifestyles and emergence of pathogens.</title>
        <authorList>
            <person name="Haridas S."/>
            <person name="Albert R."/>
            <person name="Binder M."/>
            <person name="Bloem J."/>
            <person name="Labutti K."/>
            <person name="Salamov A."/>
            <person name="Andreopoulos B."/>
            <person name="Baker S."/>
            <person name="Barry K."/>
            <person name="Bills G."/>
            <person name="Bluhm B."/>
            <person name="Cannon C."/>
            <person name="Castanera R."/>
            <person name="Culley D."/>
            <person name="Daum C."/>
            <person name="Ezra D."/>
            <person name="Gonzalez J."/>
            <person name="Henrissat B."/>
            <person name="Kuo A."/>
            <person name="Liang C."/>
            <person name="Lipzen A."/>
            <person name="Lutzoni F."/>
            <person name="Magnuson J."/>
            <person name="Mondo S."/>
            <person name="Nolan M."/>
            <person name="Ohm R."/>
            <person name="Pangilinan J."/>
            <person name="Park H.-J."/>
            <person name="Ramirez L."/>
            <person name="Alfaro M."/>
            <person name="Sun H."/>
            <person name="Tritt A."/>
            <person name="Yoshinaga Y."/>
            <person name="Zwiers L.-H."/>
            <person name="Turgeon B."/>
            <person name="Goodwin S."/>
            <person name="Spatafora J."/>
            <person name="Crous P."/>
            <person name="Grigoriev I."/>
        </authorList>
    </citation>
    <scope>NUCLEOTIDE SEQUENCE</scope>
    <source>
        <strain evidence="2">CBS 627.86</strain>
    </source>
</reference>
<name>A0A6A5ZB41_9PLEO</name>
<dbReference type="Proteomes" id="UP000799770">
    <property type="component" value="Unassembled WGS sequence"/>
</dbReference>
<accession>A0A6A5ZB41</accession>